<evidence type="ECO:0000256" key="4">
    <source>
        <dbReference type="ARBA" id="ARBA00022829"/>
    </source>
</evidence>
<gene>
    <name evidence="9" type="primary">xerC</name>
    <name evidence="12" type="ORF">WB794_08195</name>
</gene>
<keyword evidence="2 9" id="KW-0963">Cytoplasm</keyword>
<dbReference type="Pfam" id="PF02899">
    <property type="entry name" value="Phage_int_SAM_1"/>
    <property type="match status" value="1"/>
</dbReference>
<dbReference type="GO" id="GO:0006313">
    <property type="term" value="P:DNA transposition"/>
    <property type="evidence" value="ECO:0007669"/>
    <property type="project" value="UniProtKB-UniRule"/>
</dbReference>
<dbReference type="PANTHER" id="PTHR30349:SF81">
    <property type="entry name" value="TYROSINE RECOMBINASE XERC"/>
    <property type="match status" value="1"/>
</dbReference>
<dbReference type="GO" id="GO:0009037">
    <property type="term" value="F:tyrosine-based site-specific recombinase activity"/>
    <property type="evidence" value="ECO:0007669"/>
    <property type="project" value="UniProtKB-UniRule"/>
</dbReference>
<feature type="domain" description="Tyr recombinase" evidence="10">
    <location>
        <begin position="124"/>
        <end position="301"/>
    </location>
</feature>
<evidence type="ECO:0000256" key="2">
    <source>
        <dbReference type="ARBA" id="ARBA00022490"/>
    </source>
</evidence>
<keyword evidence="3 9" id="KW-0132">Cell division</keyword>
<keyword evidence="5 9" id="KW-0229">DNA integration</keyword>
<name>A0AAW9R4K3_9GAMM</name>
<feature type="active site" evidence="9">
    <location>
        <position position="279"/>
    </location>
</feature>
<dbReference type="InterPro" id="IPR050090">
    <property type="entry name" value="Tyrosine_recombinase_XerCD"/>
</dbReference>
<feature type="domain" description="Core-binding (CB)" evidence="11">
    <location>
        <begin position="17"/>
        <end position="103"/>
    </location>
</feature>
<feature type="active site" evidence="9">
    <location>
        <position position="256"/>
    </location>
</feature>
<protein>
    <recommendedName>
        <fullName evidence="9">Tyrosine recombinase XerC</fullName>
    </recommendedName>
</protein>
<dbReference type="InterPro" id="IPR010998">
    <property type="entry name" value="Integrase_recombinase_N"/>
</dbReference>
<proteinExistence type="inferred from homology"/>
<dbReference type="GO" id="GO:0005737">
    <property type="term" value="C:cytoplasm"/>
    <property type="evidence" value="ECO:0007669"/>
    <property type="project" value="UniProtKB-SubCell"/>
</dbReference>
<comment type="similarity">
    <text evidence="9">Belongs to the 'phage' integrase family. XerC subfamily.</text>
</comment>
<evidence type="ECO:0000256" key="9">
    <source>
        <dbReference type="HAMAP-Rule" id="MF_01808"/>
    </source>
</evidence>
<comment type="subunit">
    <text evidence="9">Forms a cyclic heterotetrameric complex composed of two molecules of XerC and two molecules of XerD.</text>
</comment>
<reference evidence="12 13" key="1">
    <citation type="journal article" date="2016" name="Antonie Van Leeuwenhoek">
        <title>Denitratimonas tolerans gen. nov., sp. nov., a denitrifying bacterium isolated from a bioreactor for tannery wastewater treatment.</title>
        <authorList>
            <person name="Han S.I."/>
            <person name="Kim J.O."/>
            <person name="Lee Y.R."/>
            <person name="Ekpeghere K.I."/>
            <person name="Koh S.C."/>
            <person name="Whang K.S."/>
        </authorList>
    </citation>
    <scope>NUCLEOTIDE SEQUENCE [LARGE SCALE GENOMIC DNA]</scope>
    <source>
        <strain evidence="12 13">KACC 17565</strain>
    </source>
</reference>
<keyword evidence="6 9" id="KW-0238">DNA-binding</keyword>
<keyword evidence="8 9" id="KW-0131">Cell cycle</keyword>
<keyword evidence="7 9" id="KW-0233">DNA recombination</keyword>
<accession>A0AAW9R4K3</accession>
<evidence type="ECO:0000256" key="7">
    <source>
        <dbReference type="ARBA" id="ARBA00023172"/>
    </source>
</evidence>
<dbReference type="SUPFAM" id="SSF56349">
    <property type="entry name" value="DNA breaking-rejoining enzymes"/>
    <property type="match status" value="1"/>
</dbReference>
<dbReference type="HAMAP" id="MF_01808">
    <property type="entry name" value="Recomb_XerC_XerD"/>
    <property type="match status" value="1"/>
</dbReference>
<dbReference type="Proteomes" id="UP001364472">
    <property type="component" value="Unassembled WGS sequence"/>
</dbReference>
<dbReference type="Gene3D" id="1.10.443.10">
    <property type="entry name" value="Intergrase catalytic core"/>
    <property type="match status" value="1"/>
</dbReference>
<keyword evidence="4 9" id="KW-0159">Chromosome partition</keyword>
<dbReference type="EMBL" id="JBBDHC010000010">
    <property type="protein sequence ID" value="MEJ1249650.1"/>
    <property type="molecule type" value="Genomic_DNA"/>
</dbReference>
<dbReference type="PROSITE" id="PS51898">
    <property type="entry name" value="TYR_RECOMBINASE"/>
    <property type="match status" value="1"/>
</dbReference>
<dbReference type="CDD" id="cd00798">
    <property type="entry name" value="INT_XerDC_C"/>
    <property type="match status" value="1"/>
</dbReference>
<evidence type="ECO:0000313" key="13">
    <source>
        <dbReference type="Proteomes" id="UP001364472"/>
    </source>
</evidence>
<dbReference type="Pfam" id="PF00589">
    <property type="entry name" value="Phage_integrase"/>
    <property type="match status" value="1"/>
</dbReference>
<dbReference type="InterPro" id="IPR004107">
    <property type="entry name" value="Integrase_SAM-like_N"/>
</dbReference>
<feature type="active site" description="O-(3'-phospho-DNA)-tyrosine intermediate" evidence="9">
    <location>
        <position position="288"/>
    </location>
</feature>
<evidence type="ECO:0000313" key="12">
    <source>
        <dbReference type="EMBL" id="MEJ1249650.1"/>
    </source>
</evidence>
<dbReference type="RefSeq" id="WP_337335367.1">
    <property type="nucleotide sequence ID" value="NZ_JBBDHC010000010.1"/>
</dbReference>
<dbReference type="GO" id="GO:0007059">
    <property type="term" value="P:chromosome segregation"/>
    <property type="evidence" value="ECO:0007669"/>
    <property type="project" value="UniProtKB-UniRule"/>
</dbReference>
<feature type="active site" evidence="9">
    <location>
        <position position="253"/>
    </location>
</feature>
<evidence type="ECO:0000259" key="11">
    <source>
        <dbReference type="PROSITE" id="PS51900"/>
    </source>
</evidence>
<evidence type="ECO:0000259" key="10">
    <source>
        <dbReference type="PROSITE" id="PS51898"/>
    </source>
</evidence>
<comment type="function">
    <text evidence="9">Site-specific tyrosine recombinase, which acts by catalyzing the cutting and rejoining of the recombining DNA molecules. The XerC-XerD complex is essential to convert dimers of the bacterial chromosome into monomers to permit their segregation at cell division. It also contributes to the segregational stability of plasmids.</text>
</comment>
<keyword evidence="13" id="KW-1185">Reference proteome</keyword>
<evidence type="ECO:0000256" key="5">
    <source>
        <dbReference type="ARBA" id="ARBA00022908"/>
    </source>
</evidence>
<dbReference type="InterPro" id="IPR011010">
    <property type="entry name" value="DNA_brk_join_enz"/>
</dbReference>
<feature type="active site" evidence="9">
    <location>
        <position position="187"/>
    </location>
</feature>
<dbReference type="Gene3D" id="1.10.150.130">
    <property type="match status" value="1"/>
</dbReference>
<comment type="subcellular location">
    <subcellularLocation>
        <location evidence="1 9">Cytoplasm</location>
    </subcellularLocation>
</comment>
<dbReference type="InterPro" id="IPR002104">
    <property type="entry name" value="Integrase_catalytic"/>
</dbReference>
<dbReference type="GO" id="GO:0003677">
    <property type="term" value="F:DNA binding"/>
    <property type="evidence" value="ECO:0007669"/>
    <property type="project" value="UniProtKB-UniRule"/>
</dbReference>
<dbReference type="AlphaFoldDB" id="A0AAW9R4K3"/>
<evidence type="ECO:0000256" key="8">
    <source>
        <dbReference type="ARBA" id="ARBA00023306"/>
    </source>
</evidence>
<dbReference type="InterPro" id="IPR023009">
    <property type="entry name" value="Tyrosine_recombinase_XerC/XerD"/>
</dbReference>
<feature type="active site" evidence="9">
    <location>
        <position position="163"/>
    </location>
</feature>
<evidence type="ECO:0000256" key="1">
    <source>
        <dbReference type="ARBA" id="ARBA00004496"/>
    </source>
</evidence>
<dbReference type="InterPro" id="IPR044068">
    <property type="entry name" value="CB"/>
</dbReference>
<dbReference type="InterPro" id="IPR013762">
    <property type="entry name" value="Integrase-like_cat_sf"/>
</dbReference>
<dbReference type="PANTHER" id="PTHR30349">
    <property type="entry name" value="PHAGE INTEGRASE-RELATED"/>
    <property type="match status" value="1"/>
</dbReference>
<sequence>MATAGERDPDDTFAVADALAAPVLTYLDGLRVERGYSPHTLAGYRRDLARLVGFARRRGLAQWRALDPEQMRGFIAAEHRRGLSATSVQRLLSSCRGFFGHLLREGGLAASPAADLRAPRAPRKLPQVLDADEMSRLLDFPTLTPEDVRDRAMLELLYSSGLRRAELCGLRWGDLQLEEGLVRVRGKGGRSRDVPVGSKAREALSALRALGAATPAQPVFKGARGGAIGEALVGRRIKAVAQRQGIDKRVYPHLFRHSCASHVLESSGDLRAVQELLGHADIATTQIYTHLDFQHLARVYDDAHPRARRRSRSEDG</sequence>
<comment type="caution">
    <text evidence="12">The sequence shown here is derived from an EMBL/GenBank/DDBJ whole genome shotgun (WGS) entry which is preliminary data.</text>
</comment>
<evidence type="ECO:0000256" key="6">
    <source>
        <dbReference type="ARBA" id="ARBA00023125"/>
    </source>
</evidence>
<dbReference type="PROSITE" id="PS51900">
    <property type="entry name" value="CB"/>
    <property type="match status" value="1"/>
</dbReference>
<organism evidence="12 13">
    <name type="scientific">Denitratimonas tolerans</name>
    <dbReference type="NCBI Taxonomy" id="1338420"/>
    <lineage>
        <taxon>Bacteria</taxon>
        <taxon>Pseudomonadati</taxon>
        <taxon>Pseudomonadota</taxon>
        <taxon>Gammaproteobacteria</taxon>
        <taxon>Lysobacterales</taxon>
        <taxon>Lysobacteraceae</taxon>
        <taxon>Denitratimonas</taxon>
    </lineage>
</organism>
<dbReference type="GO" id="GO:0051301">
    <property type="term" value="P:cell division"/>
    <property type="evidence" value="ECO:0007669"/>
    <property type="project" value="UniProtKB-KW"/>
</dbReference>
<evidence type="ECO:0000256" key="3">
    <source>
        <dbReference type="ARBA" id="ARBA00022618"/>
    </source>
</evidence>